<dbReference type="AlphaFoldDB" id="A0A4Y2BRZ0"/>
<evidence type="ECO:0000313" key="2">
    <source>
        <dbReference type="Proteomes" id="UP000499080"/>
    </source>
</evidence>
<proteinExistence type="predicted"/>
<gene>
    <name evidence="1" type="ORF">AVEN_244712_1</name>
</gene>
<dbReference type="EMBL" id="BGPR01000105">
    <property type="protein sequence ID" value="GBL94723.1"/>
    <property type="molecule type" value="Genomic_DNA"/>
</dbReference>
<sequence>MLYTKGKEKNNSYAEELKNKNRIALLNILLQYYEMEILDGQKKIRMHLKYGDKWMHLKYGDKWVHLKYGDKWVHLKYGDKWMHLKYGDKWMHLKYGDK</sequence>
<keyword evidence="2" id="KW-1185">Reference proteome</keyword>
<dbReference type="Proteomes" id="UP000499080">
    <property type="component" value="Unassembled WGS sequence"/>
</dbReference>
<evidence type="ECO:0000313" key="1">
    <source>
        <dbReference type="EMBL" id="GBL94723.1"/>
    </source>
</evidence>
<name>A0A4Y2BRZ0_ARAVE</name>
<protein>
    <submittedName>
        <fullName evidence="1">Uncharacterized protein</fullName>
    </submittedName>
</protein>
<comment type="caution">
    <text evidence="1">The sequence shown here is derived from an EMBL/GenBank/DDBJ whole genome shotgun (WGS) entry which is preliminary data.</text>
</comment>
<organism evidence="1 2">
    <name type="scientific">Araneus ventricosus</name>
    <name type="common">Orbweaver spider</name>
    <name type="synonym">Epeira ventricosa</name>
    <dbReference type="NCBI Taxonomy" id="182803"/>
    <lineage>
        <taxon>Eukaryota</taxon>
        <taxon>Metazoa</taxon>
        <taxon>Ecdysozoa</taxon>
        <taxon>Arthropoda</taxon>
        <taxon>Chelicerata</taxon>
        <taxon>Arachnida</taxon>
        <taxon>Araneae</taxon>
        <taxon>Araneomorphae</taxon>
        <taxon>Entelegynae</taxon>
        <taxon>Araneoidea</taxon>
        <taxon>Araneidae</taxon>
        <taxon>Araneus</taxon>
    </lineage>
</organism>
<reference evidence="1 2" key="1">
    <citation type="journal article" date="2019" name="Sci. Rep.">
        <title>Orb-weaving spider Araneus ventricosus genome elucidates the spidroin gene catalogue.</title>
        <authorList>
            <person name="Kono N."/>
            <person name="Nakamura H."/>
            <person name="Ohtoshi R."/>
            <person name="Moran D.A.P."/>
            <person name="Shinohara A."/>
            <person name="Yoshida Y."/>
            <person name="Fujiwara M."/>
            <person name="Mori M."/>
            <person name="Tomita M."/>
            <person name="Arakawa K."/>
        </authorList>
    </citation>
    <scope>NUCLEOTIDE SEQUENCE [LARGE SCALE GENOMIC DNA]</scope>
</reference>
<accession>A0A4Y2BRZ0</accession>